<accession>A0AAV1Z8X3</accession>
<gene>
    <name evidence="2" type="ORF">LARSCL_LOCUS4021</name>
</gene>
<keyword evidence="1" id="KW-0472">Membrane</keyword>
<feature type="transmembrane region" description="Helical" evidence="1">
    <location>
        <begin position="116"/>
        <end position="136"/>
    </location>
</feature>
<protein>
    <submittedName>
        <fullName evidence="2">Uncharacterized protein</fullName>
    </submittedName>
</protein>
<dbReference type="EMBL" id="CAXIEN010000032">
    <property type="protein sequence ID" value="CAL1268158.1"/>
    <property type="molecule type" value="Genomic_DNA"/>
</dbReference>
<evidence type="ECO:0000256" key="1">
    <source>
        <dbReference type="SAM" id="Phobius"/>
    </source>
</evidence>
<name>A0AAV1Z8X3_9ARAC</name>
<sequence length="241" mass="29023">MEWNPINQNDERIPRPPEYFDDEDLLLYFIGRYYKIIAILIKGTWNAYKIIFNKISWSNVMDFIKEFICMILFAFYILSSETFFFMKSCIPLLNEKIISLLKLCFCYSSLIKVTNWLLYLGLIFIMISRVFFVRILTNIREVINFRNRWLRLFDIVSHNEVNGSLGRFWEVIEPFEENSSTNPVNMIFVYKLLDLCRSCLKLIWTKVFFEVTWRVAFHAHGFYKRIGNFVVTAYNIDKEDF</sequence>
<feature type="transmembrane region" description="Helical" evidence="1">
    <location>
        <begin position="66"/>
        <end position="86"/>
    </location>
</feature>
<dbReference type="AlphaFoldDB" id="A0AAV1Z8X3"/>
<comment type="caution">
    <text evidence="2">The sequence shown here is derived from an EMBL/GenBank/DDBJ whole genome shotgun (WGS) entry which is preliminary data.</text>
</comment>
<reference evidence="2 3" key="1">
    <citation type="submission" date="2024-04" db="EMBL/GenBank/DDBJ databases">
        <authorList>
            <person name="Rising A."/>
            <person name="Reimegard J."/>
            <person name="Sonavane S."/>
            <person name="Akerstrom W."/>
            <person name="Nylinder S."/>
            <person name="Hedman E."/>
            <person name="Kallberg Y."/>
        </authorList>
    </citation>
    <scope>NUCLEOTIDE SEQUENCE [LARGE SCALE GENOMIC DNA]</scope>
</reference>
<evidence type="ECO:0000313" key="2">
    <source>
        <dbReference type="EMBL" id="CAL1268158.1"/>
    </source>
</evidence>
<proteinExistence type="predicted"/>
<keyword evidence="1" id="KW-0812">Transmembrane</keyword>
<keyword evidence="1" id="KW-1133">Transmembrane helix</keyword>
<dbReference type="Proteomes" id="UP001497382">
    <property type="component" value="Unassembled WGS sequence"/>
</dbReference>
<evidence type="ECO:0000313" key="3">
    <source>
        <dbReference type="Proteomes" id="UP001497382"/>
    </source>
</evidence>
<keyword evidence="3" id="KW-1185">Reference proteome</keyword>
<feature type="transmembrane region" description="Helical" evidence="1">
    <location>
        <begin position="25"/>
        <end position="45"/>
    </location>
</feature>
<organism evidence="2 3">
    <name type="scientific">Larinioides sclopetarius</name>
    <dbReference type="NCBI Taxonomy" id="280406"/>
    <lineage>
        <taxon>Eukaryota</taxon>
        <taxon>Metazoa</taxon>
        <taxon>Ecdysozoa</taxon>
        <taxon>Arthropoda</taxon>
        <taxon>Chelicerata</taxon>
        <taxon>Arachnida</taxon>
        <taxon>Araneae</taxon>
        <taxon>Araneomorphae</taxon>
        <taxon>Entelegynae</taxon>
        <taxon>Araneoidea</taxon>
        <taxon>Araneidae</taxon>
        <taxon>Larinioides</taxon>
    </lineage>
</organism>